<gene>
    <name evidence="1" type="ORF">LEP1GSC187_4031</name>
</gene>
<evidence type="ECO:0000313" key="1">
    <source>
        <dbReference type="EMBL" id="EMO46010.1"/>
    </source>
</evidence>
<dbReference type="Proteomes" id="UP000012160">
    <property type="component" value="Unassembled WGS sequence"/>
</dbReference>
<sequence>MNHAGTKKIRITYFIQTHRSVFYRFVSFDSRQILISIRSFKRMFSIYSTLNLLDNSWGILPKFQP</sequence>
<evidence type="ECO:0000313" key="2">
    <source>
        <dbReference type="Proteomes" id="UP000012160"/>
    </source>
</evidence>
<dbReference type="EMBL" id="AHOQ02000026">
    <property type="protein sequence ID" value="EMO46010.1"/>
    <property type="molecule type" value="Genomic_DNA"/>
</dbReference>
<name>M6UN76_9LEPT</name>
<organism evidence="1 2">
    <name type="scientific">Leptospira santarosai str. ZUN179</name>
    <dbReference type="NCBI Taxonomy" id="1049985"/>
    <lineage>
        <taxon>Bacteria</taxon>
        <taxon>Pseudomonadati</taxon>
        <taxon>Spirochaetota</taxon>
        <taxon>Spirochaetia</taxon>
        <taxon>Leptospirales</taxon>
        <taxon>Leptospiraceae</taxon>
        <taxon>Leptospira</taxon>
    </lineage>
</organism>
<reference evidence="1 2" key="1">
    <citation type="submission" date="2013-01" db="EMBL/GenBank/DDBJ databases">
        <authorList>
            <person name="Harkins D.M."/>
            <person name="Durkin A.S."/>
            <person name="Brinkac L.M."/>
            <person name="Haft D.H."/>
            <person name="Selengut J.D."/>
            <person name="Sanka R."/>
            <person name="DePew J."/>
            <person name="Purushe J."/>
            <person name="Matthias M.A."/>
            <person name="Vinetz J.M."/>
            <person name="Sutton G.G."/>
            <person name="Nierman W.C."/>
            <person name="Fouts D.E."/>
        </authorList>
    </citation>
    <scope>NUCLEOTIDE SEQUENCE [LARGE SCALE GENOMIC DNA]</scope>
    <source>
        <strain evidence="1 2">ZUN179</strain>
    </source>
</reference>
<proteinExistence type="predicted"/>
<dbReference type="AlphaFoldDB" id="M6UN76"/>
<protein>
    <submittedName>
        <fullName evidence="1">Uncharacterized protein</fullName>
    </submittedName>
</protein>
<accession>M6UN76</accession>
<comment type="caution">
    <text evidence="1">The sequence shown here is derived from an EMBL/GenBank/DDBJ whole genome shotgun (WGS) entry which is preliminary data.</text>
</comment>